<dbReference type="PRINTS" id="PR00387">
    <property type="entry name" value="PDIESTERASE1"/>
</dbReference>
<comment type="cofactor">
    <cofactor evidence="7">
        <name>a divalent metal cation</name>
        <dbReference type="ChEBI" id="CHEBI:60240"/>
    </cofactor>
    <text evidence="7">Binds 2 divalent metal cations per subunit. Site 1 may preferentially bind zinc ions, while site 2 has a preference for magnesium and/or manganese ions.</text>
</comment>
<proteinExistence type="inferred from homology"/>
<feature type="binding site" evidence="6">
    <location>
        <position position="486"/>
    </location>
    <ligand>
        <name>Zn(2+)</name>
        <dbReference type="ChEBI" id="CHEBI:29105"/>
        <label>1</label>
    </ligand>
</feature>
<dbReference type="Proteomes" id="UP001497472">
    <property type="component" value="Unassembled WGS sequence"/>
</dbReference>
<evidence type="ECO:0000256" key="5">
    <source>
        <dbReference type="PIRSR" id="PIRSR623088-1"/>
    </source>
</evidence>
<reference evidence="9 10" key="1">
    <citation type="submission" date="2023-11" db="EMBL/GenBank/DDBJ databases">
        <authorList>
            <person name="Okamura Y."/>
        </authorList>
    </citation>
    <scope>NUCLEOTIDE SEQUENCE [LARGE SCALE GENOMIC DNA]</scope>
</reference>
<dbReference type="EMBL" id="CAVLEF010000003">
    <property type="protein sequence ID" value="CAK1541878.1"/>
    <property type="molecule type" value="Genomic_DNA"/>
</dbReference>
<comment type="caution">
    <text evidence="9">The sequence shown here is derived from an EMBL/GenBank/DDBJ whole genome shotgun (WGS) entry which is preliminary data.</text>
</comment>
<dbReference type="GO" id="GO:0007165">
    <property type="term" value="P:signal transduction"/>
    <property type="evidence" value="ECO:0007669"/>
    <property type="project" value="InterPro"/>
</dbReference>
<feature type="binding site" evidence="6">
    <location>
        <position position="487"/>
    </location>
    <ligand>
        <name>Zn(2+)</name>
        <dbReference type="ChEBI" id="CHEBI:29105"/>
        <label>1</label>
    </ligand>
</feature>
<dbReference type="InterPro" id="IPR003607">
    <property type="entry name" value="HD/PDEase_dom"/>
</dbReference>
<organism evidence="9 10">
    <name type="scientific">Leptosia nina</name>
    <dbReference type="NCBI Taxonomy" id="320188"/>
    <lineage>
        <taxon>Eukaryota</taxon>
        <taxon>Metazoa</taxon>
        <taxon>Ecdysozoa</taxon>
        <taxon>Arthropoda</taxon>
        <taxon>Hexapoda</taxon>
        <taxon>Insecta</taxon>
        <taxon>Pterygota</taxon>
        <taxon>Neoptera</taxon>
        <taxon>Endopterygota</taxon>
        <taxon>Lepidoptera</taxon>
        <taxon>Glossata</taxon>
        <taxon>Ditrysia</taxon>
        <taxon>Papilionoidea</taxon>
        <taxon>Pieridae</taxon>
        <taxon>Pierinae</taxon>
        <taxon>Leptosia</taxon>
    </lineage>
</organism>
<keyword evidence="2" id="KW-0140">cGMP</keyword>
<dbReference type="InterPro" id="IPR029016">
    <property type="entry name" value="GAF-like_dom_sf"/>
</dbReference>
<dbReference type="PROSITE" id="PS00126">
    <property type="entry name" value="PDEASE_I_1"/>
    <property type="match status" value="1"/>
</dbReference>
<sequence length="546" mass="62238">MDPAPRSVKSVKSRLDTIKQREDIQHGVPKVQSHFGISSDKLDKITRRVIAPYAQIERKEPKEEVPEGPYLDINRFNVFLEDKVDLDSLLYETANVLKAVTSSSGVFVYTVEPIKNELVLMALNAKNNTRHEVNIPIEAGKMASAHVAFTKEYLLIEDVQRDRRFAEGLKWTDARVALCMPVLKPDGDCYAVLELYRTHREPYDRSGVYTVLSVACWAGAAVHQAQARMTLQRTAHLNVELRDLLHNYFCDLASIDTMLTDMLAVIKSFIGAMRSSFFIIDEDHIGEHLQADMWDDGWGSERTNIPRKKIKVNLSQEKTPAGLVARTGEMLNLRDAYRDPRFSKEIDPTTGTVVRTSLVAPIMDKNGVHGVVQLTNKANAHPFNKDDESIFGVFVNFDYHISEGSKEDMPGLVCYMFVETFADRNFERQILADFVLTVLMSYRNNSYHNAEHAFLFTHTMYLILVSNTGYFDFVETAALMLGGLCHDLDHPGFNNNFLQLSRHPLSRMYRSSTLEHHHYFLAKKIIEASFSLYLLYPGIDKEKQKD</sequence>
<dbReference type="SUPFAM" id="SSF55781">
    <property type="entry name" value="GAF domain-like"/>
    <property type="match status" value="2"/>
</dbReference>
<dbReference type="InterPro" id="IPR003018">
    <property type="entry name" value="GAF"/>
</dbReference>
<comment type="similarity">
    <text evidence="1 7">Belongs to the cyclic nucleotide phosphodiesterase family.</text>
</comment>
<dbReference type="Pfam" id="PF01590">
    <property type="entry name" value="GAF"/>
    <property type="match status" value="2"/>
</dbReference>
<dbReference type="InterPro" id="IPR023174">
    <property type="entry name" value="PDEase_CS"/>
</dbReference>
<evidence type="ECO:0000313" key="10">
    <source>
        <dbReference type="Proteomes" id="UP001497472"/>
    </source>
</evidence>
<accession>A0AAV1J0H7</accession>
<dbReference type="EC" id="3.1.4.-" evidence="7"/>
<dbReference type="Gene3D" id="3.30.450.40">
    <property type="match status" value="2"/>
</dbReference>
<dbReference type="PANTHER" id="PTHR11347">
    <property type="entry name" value="CYCLIC NUCLEOTIDE PHOSPHODIESTERASE"/>
    <property type="match status" value="1"/>
</dbReference>
<evidence type="ECO:0000256" key="4">
    <source>
        <dbReference type="ARBA" id="ARBA00022801"/>
    </source>
</evidence>
<gene>
    <name evidence="9" type="ORF">LNINA_LOCUS1827</name>
</gene>
<feature type="domain" description="PDEase" evidence="8">
    <location>
        <begin position="364"/>
        <end position="546"/>
    </location>
</feature>
<protein>
    <recommendedName>
        <fullName evidence="7">Phosphodiesterase</fullName>
        <ecNumber evidence="7">3.1.4.-</ecNumber>
    </recommendedName>
</protein>
<keyword evidence="4 7" id="KW-0378">Hydrolase</keyword>
<feature type="binding site" evidence="6">
    <location>
        <position position="452"/>
    </location>
    <ligand>
        <name>Zn(2+)</name>
        <dbReference type="ChEBI" id="CHEBI:29105"/>
        <label>1</label>
    </ligand>
</feature>
<evidence type="ECO:0000256" key="2">
    <source>
        <dbReference type="ARBA" id="ARBA00022535"/>
    </source>
</evidence>
<dbReference type="GO" id="GO:0046872">
    <property type="term" value="F:metal ion binding"/>
    <property type="evidence" value="ECO:0007669"/>
    <property type="project" value="UniProtKB-KW"/>
</dbReference>
<evidence type="ECO:0000256" key="1">
    <source>
        <dbReference type="ARBA" id="ARBA00007648"/>
    </source>
</evidence>
<evidence type="ECO:0000259" key="8">
    <source>
        <dbReference type="PROSITE" id="PS51845"/>
    </source>
</evidence>
<name>A0AAV1J0H7_9NEOP</name>
<dbReference type="SMART" id="SM00065">
    <property type="entry name" value="GAF"/>
    <property type="match status" value="2"/>
</dbReference>
<dbReference type="InterPro" id="IPR023088">
    <property type="entry name" value="PDEase"/>
</dbReference>
<dbReference type="InterPro" id="IPR036971">
    <property type="entry name" value="PDEase_catalytic_dom_sf"/>
</dbReference>
<dbReference type="InterPro" id="IPR002073">
    <property type="entry name" value="PDEase_catalytic_dom"/>
</dbReference>
<dbReference type="AlphaFoldDB" id="A0AAV1J0H7"/>
<feature type="binding site" evidence="6">
    <location>
        <position position="487"/>
    </location>
    <ligand>
        <name>Zn(2+)</name>
        <dbReference type="ChEBI" id="CHEBI:29105"/>
        <label>2</label>
    </ligand>
</feature>
<evidence type="ECO:0000256" key="7">
    <source>
        <dbReference type="RuleBase" id="RU363067"/>
    </source>
</evidence>
<evidence type="ECO:0000256" key="3">
    <source>
        <dbReference type="ARBA" id="ARBA00022723"/>
    </source>
</evidence>
<dbReference type="CDD" id="cd00077">
    <property type="entry name" value="HDc"/>
    <property type="match status" value="1"/>
</dbReference>
<keyword evidence="10" id="KW-1185">Reference proteome</keyword>
<evidence type="ECO:0000256" key="6">
    <source>
        <dbReference type="PIRSR" id="PIRSR623088-3"/>
    </source>
</evidence>
<dbReference type="PROSITE" id="PS51845">
    <property type="entry name" value="PDEASE_I_2"/>
    <property type="match status" value="1"/>
</dbReference>
<dbReference type="Gene3D" id="1.10.1300.10">
    <property type="entry name" value="3'5'-cyclic nucleotide phosphodiesterase, catalytic domain"/>
    <property type="match status" value="1"/>
</dbReference>
<keyword evidence="3 6" id="KW-0479">Metal-binding</keyword>
<feature type="active site" description="Proton donor" evidence="5">
    <location>
        <position position="448"/>
    </location>
</feature>
<dbReference type="GO" id="GO:0004114">
    <property type="term" value="F:3',5'-cyclic-nucleotide phosphodiesterase activity"/>
    <property type="evidence" value="ECO:0007669"/>
    <property type="project" value="InterPro"/>
</dbReference>
<dbReference type="Pfam" id="PF00233">
    <property type="entry name" value="PDEase_I"/>
    <property type="match status" value="1"/>
</dbReference>
<dbReference type="SUPFAM" id="SSF109604">
    <property type="entry name" value="HD-domain/PDEase-like"/>
    <property type="match status" value="1"/>
</dbReference>
<evidence type="ECO:0000313" key="9">
    <source>
        <dbReference type="EMBL" id="CAK1541878.1"/>
    </source>
</evidence>